<feature type="region of interest" description="Disordered" evidence="2">
    <location>
        <begin position="141"/>
        <end position="242"/>
    </location>
</feature>
<evidence type="ECO:0000259" key="3">
    <source>
        <dbReference type="PROSITE" id="PS50102"/>
    </source>
</evidence>
<dbReference type="CDD" id="cd00590">
    <property type="entry name" value="RRM_SF"/>
    <property type="match status" value="1"/>
</dbReference>
<reference evidence="4" key="1">
    <citation type="submission" date="2022-08" db="EMBL/GenBank/DDBJ databases">
        <authorList>
            <consortium name="DOE Joint Genome Institute"/>
            <person name="Min B."/>
            <person name="Riley R."/>
            <person name="Sierra-Patev S."/>
            <person name="Naranjo-Ortiz M."/>
            <person name="Looney B."/>
            <person name="Konkel Z."/>
            <person name="Slot J.C."/>
            <person name="Sakamoto Y."/>
            <person name="Steenwyk J.L."/>
            <person name="Rokas A."/>
            <person name="Carro J."/>
            <person name="Camarero S."/>
            <person name="Ferreira P."/>
            <person name="Molpeceres G."/>
            <person name="Ruiz-Duenas F.J."/>
            <person name="Serrano A."/>
            <person name="Henrissat B."/>
            <person name="Drula E."/>
            <person name="Hughes K.W."/>
            <person name="Mata J.L."/>
            <person name="Ishikawa N.K."/>
            <person name="Vargas-Isla R."/>
            <person name="Ushijima S."/>
            <person name="Smith C.A."/>
            <person name="Ahrendt S."/>
            <person name="Andreopoulos W."/>
            <person name="He G."/>
            <person name="Labutti K."/>
            <person name="Lipzen A."/>
            <person name="Ng V."/>
            <person name="Sandor L."/>
            <person name="Barry K."/>
            <person name="Martinez A.T."/>
            <person name="Xiao Y."/>
            <person name="Gibbons J.G."/>
            <person name="Terashima K."/>
            <person name="Hibbett D.S."/>
            <person name="Grigoriev I.V."/>
        </authorList>
    </citation>
    <scope>NUCLEOTIDE SEQUENCE</scope>
    <source>
        <strain evidence="4">TFB9207</strain>
    </source>
</reference>
<comment type="caution">
    <text evidence="4">The sequence shown here is derived from an EMBL/GenBank/DDBJ whole genome shotgun (WGS) entry which is preliminary data.</text>
</comment>
<dbReference type="Pfam" id="PF00076">
    <property type="entry name" value="RRM_1"/>
    <property type="match status" value="1"/>
</dbReference>
<dbReference type="GO" id="GO:0003723">
    <property type="term" value="F:RNA binding"/>
    <property type="evidence" value="ECO:0007669"/>
    <property type="project" value="UniProtKB-UniRule"/>
</dbReference>
<proteinExistence type="predicted"/>
<dbReference type="AlphaFoldDB" id="A0AA38UFP3"/>
<gene>
    <name evidence="4" type="ORF">F5878DRAFT_625311</name>
</gene>
<dbReference type="InterPro" id="IPR050441">
    <property type="entry name" value="RBM"/>
</dbReference>
<evidence type="ECO:0000313" key="4">
    <source>
        <dbReference type="EMBL" id="KAJ3836387.1"/>
    </source>
</evidence>
<organism evidence="4 5">
    <name type="scientific">Lentinula raphanica</name>
    <dbReference type="NCBI Taxonomy" id="153919"/>
    <lineage>
        <taxon>Eukaryota</taxon>
        <taxon>Fungi</taxon>
        <taxon>Dikarya</taxon>
        <taxon>Basidiomycota</taxon>
        <taxon>Agaricomycotina</taxon>
        <taxon>Agaricomycetes</taxon>
        <taxon>Agaricomycetidae</taxon>
        <taxon>Agaricales</taxon>
        <taxon>Marasmiineae</taxon>
        <taxon>Omphalotaceae</taxon>
        <taxon>Lentinula</taxon>
    </lineage>
</organism>
<dbReference type="InterPro" id="IPR012677">
    <property type="entry name" value="Nucleotide-bd_a/b_plait_sf"/>
</dbReference>
<accession>A0AA38UFP3</accession>
<dbReference type="Proteomes" id="UP001163846">
    <property type="component" value="Unassembled WGS sequence"/>
</dbReference>
<evidence type="ECO:0000256" key="2">
    <source>
        <dbReference type="SAM" id="MobiDB-lite"/>
    </source>
</evidence>
<feature type="compositionally biased region" description="Basic and acidic residues" evidence="2">
    <location>
        <begin position="165"/>
        <end position="242"/>
    </location>
</feature>
<dbReference type="EMBL" id="MU806324">
    <property type="protein sequence ID" value="KAJ3836387.1"/>
    <property type="molecule type" value="Genomic_DNA"/>
</dbReference>
<feature type="compositionally biased region" description="Basic and acidic residues" evidence="2">
    <location>
        <begin position="48"/>
        <end position="60"/>
    </location>
</feature>
<dbReference type="InterPro" id="IPR035979">
    <property type="entry name" value="RBD_domain_sf"/>
</dbReference>
<dbReference type="InterPro" id="IPR000504">
    <property type="entry name" value="RRM_dom"/>
</dbReference>
<protein>
    <recommendedName>
        <fullName evidence="3">RRM domain-containing protein</fullName>
    </recommendedName>
</protein>
<feature type="domain" description="RRM" evidence="3">
    <location>
        <begin position="67"/>
        <end position="145"/>
    </location>
</feature>
<feature type="compositionally biased region" description="Polar residues" evidence="2">
    <location>
        <begin position="1"/>
        <end position="11"/>
    </location>
</feature>
<name>A0AA38UFP3_9AGAR</name>
<dbReference type="SMART" id="SM00360">
    <property type="entry name" value="RRM"/>
    <property type="match status" value="1"/>
</dbReference>
<feature type="region of interest" description="Disordered" evidence="2">
    <location>
        <begin position="1"/>
        <end position="78"/>
    </location>
</feature>
<evidence type="ECO:0000313" key="5">
    <source>
        <dbReference type="Proteomes" id="UP001163846"/>
    </source>
</evidence>
<dbReference type="PANTHER" id="PTHR48034">
    <property type="entry name" value="TRANSFORMER-2 SEX-DETERMINING PROTEIN-RELATED"/>
    <property type="match status" value="1"/>
</dbReference>
<keyword evidence="1" id="KW-0694">RNA-binding</keyword>
<keyword evidence="5" id="KW-1185">Reference proteome</keyword>
<dbReference type="SUPFAM" id="SSF54928">
    <property type="entry name" value="RNA-binding domain, RBD"/>
    <property type="match status" value="1"/>
</dbReference>
<evidence type="ECO:0000256" key="1">
    <source>
        <dbReference type="PROSITE-ProRule" id="PRU00176"/>
    </source>
</evidence>
<dbReference type="PROSITE" id="PS50102">
    <property type="entry name" value="RRM"/>
    <property type="match status" value="1"/>
</dbReference>
<sequence length="242" mass="27551">MDNAWQPQDTAPPSGGGEMTGIEETGRYGGSYNNGPRRSSRSRSPGGGDRDRDRGRRDNGQDNNPGNNLHVSGLTSKVDDRELEAVFAKVGRITKAQVVHDPHTRESRGFGFVTMETPEEADAAVTALNNTELFGKIITVAKARRGRARTPTPGKYFGPPKRRPPPGDRPYDPRPYDSRYARDRDRDYDRRDRGDRAGRYDDRRDREYERPRDRERGDRGDRGDRYRDYDRGDRRGAPRGRD</sequence>
<dbReference type="Gene3D" id="3.30.70.330">
    <property type="match status" value="1"/>
</dbReference>